<protein>
    <recommendedName>
        <fullName evidence="5">Anti-sigma factor</fullName>
    </recommendedName>
</protein>
<evidence type="ECO:0000256" key="1">
    <source>
        <dbReference type="SAM" id="MobiDB-lite"/>
    </source>
</evidence>
<keyword evidence="4" id="KW-1185">Reference proteome</keyword>
<reference evidence="3" key="1">
    <citation type="submission" date="2022-07" db="EMBL/GenBank/DDBJ databases">
        <authorList>
            <person name="Wu T."/>
        </authorList>
    </citation>
    <scope>NUCLEOTIDE SEQUENCE</scope>
    <source>
        <strain evidence="3">SD-1</strain>
    </source>
</reference>
<keyword evidence="2" id="KW-0472">Membrane</keyword>
<name>A0AAX3EGV1_PAEUR</name>
<dbReference type="Proteomes" id="UP001163293">
    <property type="component" value="Chromosome"/>
</dbReference>
<organism evidence="3 4">
    <name type="scientific">Paenarthrobacter ureafaciens</name>
    <dbReference type="NCBI Taxonomy" id="37931"/>
    <lineage>
        <taxon>Bacteria</taxon>
        <taxon>Bacillati</taxon>
        <taxon>Actinomycetota</taxon>
        <taxon>Actinomycetes</taxon>
        <taxon>Micrococcales</taxon>
        <taxon>Micrococcaceae</taxon>
        <taxon>Paenarthrobacter</taxon>
    </lineage>
</organism>
<proteinExistence type="predicted"/>
<dbReference type="EMBL" id="CP101185">
    <property type="protein sequence ID" value="UYV96382.1"/>
    <property type="molecule type" value="Genomic_DNA"/>
</dbReference>
<keyword evidence="2" id="KW-0812">Transmembrane</keyword>
<feature type="region of interest" description="Disordered" evidence="1">
    <location>
        <begin position="1"/>
        <end position="24"/>
    </location>
</feature>
<accession>A0AAX3EGV1</accession>
<evidence type="ECO:0000313" key="3">
    <source>
        <dbReference type="EMBL" id="UYV96382.1"/>
    </source>
</evidence>
<sequence>MPRRKFLPGPPPRSKAGGLRHTRHPEHVELCPECRSAVHRERQYLERLRGAAVPEASPDLTRRLLQQTQLLADQTATADPLVRRTSWRSIRTAGIAAGTLAVSAGALALAAYTVAGDAVYDAGAVRNAGASSMAAMLGGPTERAASGPVPESGRVLGPSELDSLRSQGWACPELSGMGFQVVSAEVTRHNGHPAVEIRLENGTHHATVMEEHLPVPNASAAAGATSAQLSLSQGNPWKAVYRTSAAVLSYSSDLPAEKADDAVPELVRAADSMAHQAASGTSETWLERLLRGLRTLIHPAGL</sequence>
<feature type="transmembrane region" description="Helical" evidence="2">
    <location>
        <begin position="93"/>
        <end position="115"/>
    </location>
</feature>
<gene>
    <name evidence="3" type="ORF">NL394_15110</name>
</gene>
<dbReference type="RefSeq" id="WP_069695196.1">
    <property type="nucleotide sequence ID" value="NZ_CP014574.1"/>
</dbReference>
<dbReference type="GeneID" id="79884233"/>
<evidence type="ECO:0000313" key="4">
    <source>
        <dbReference type="Proteomes" id="UP001163293"/>
    </source>
</evidence>
<keyword evidence="2" id="KW-1133">Transmembrane helix</keyword>
<evidence type="ECO:0008006" key="5">
    <source>
        <dbReference type="Google" id="ProtNLM"/>
    </source>
</evidence>
<evidence type="ECO:0000256" key="2">
    <source>
        <dbReference type="SAM" id="Phobius"/>
    </source>
</evidence>
<dbReference type="AlphaFoldDB" id="A0AAX3EGV1"/>